<evidence type="ECO:0008006" key="3">
    <source>
        <dbReference type="Google" id="ProtNLM"/>
    </source>
</evidence>
<dbReference type="Gene3D" id="2.60.120.290">
    <property type="entry name" value="Spermadhesin, CUB domain"/>
    <property type="match status" value="1"/>
</dbReference>
<name>A0AA36CMA8_9BILA</name>
<organism evidence="1 2">
    <name type="scientific">Mesorhabditis spiculigera</name>
    <dbReference type="NCBI Taxonomy" id="96644"/>
    <lineage>
        <taxon>Eukaryota</taxon>
        <taxon>Metazoa</taxon>
        <taxon>Ecdysozoa</taxon>
        <taxon>Nematoda</taxon>
        <taxon>Chromadorea</taxon>
        <taxon>Rhabditida</taxon>
        <taxon>Rhabditina</taxon>
        <taxon>Rhabditomorpha</taxon>
        <taxon>Rhabditoidea</taxon>
        <taxon>Rhabditidae</taxon>
        <taxon>Mesorhabditinae</taxon>
        <taxon>Mesorhabditis</taxon>
    </lineage>
</organism>
<dbReference type="Proteomes" id="UP001177023">
    <property type="component" value="Unassembled WGS sequence"/>
</dbReference>
<protein>
    <recommendedName>
        <fullName evidence="3">CUB domain-containing protein</fullName>
    </recommendedName>
</protein>
<dbReference type="Gene3D" id="3.30.710.10">
    <property type="entry name" value="Potassium Channel Kv1.1, Chain A"/>
    <property type="match status" value="1"/>
</dbReference>
<dbReference type="AlphaFoldDB" id="A0AA36CMA8"/>
<dbReference type="InterPro" id="IPR011333">
    <property type="entry name" value="SKP1/BTB/POZ_sf"/>
</dbReference>
<accession>A0AA36CMA8</accession>
<gene>
    <name evidence="1" type="ORF">MSPICULIGERA_LOCUS9648</name>
</gene>
<dbReference type="SUPFAM" id="SSF49854">
    <property type="entry name" value="Spermadhesin, CUB domain"/>
    <property type="match status" value="1"/>
</dbReference>
<proteinExistence type="predicted"/>
<sequence>MAPNFEEGPDSSKRLKEEALYRFHSKEGMEFTLEKSAAQLFGVVKQISRDLGVEDDESIRNMKPIPLMNVSGETLHFITSPGYPFEFSNQLNCQYQISAFNNYANVEISVIRALNDFNLNVFDGFDRTKPLWQEGNFNPRTYTLTLSASSPQIMVTWYNSGDNNIQPFTIHYSGTSTPLYVNPTPMAAVKKQ</sequence>
<evidence type="ECO:0000313" key="1">
    <source>
        <dbReference type="EMBL" id="CAJ0571234.1"/>
    </source>
</evidence>
<dbReference type="SUPFAM" id="SSF54695">
    <property type="entry name" value="POZ domain"/>
    <property type="match status" value="1"/>
</dbReference>
<evidence type="ECO:0000313" key="2">
    <source>
        <dbReference type="Proteomes" id="UP001177023"/>
    </source>
</evidence>
<keyword evidence="2" id="KW-1185">Reference proteome</keyword>
<dbReference type="InterPro" id="IPR035914">
    <property type="entry name" value="Sperma_CUB_dom_sf"/>
</dbReference>
<dbReference type="EMBL" id="CATQJA010002548">
    <property type="protein sequence ID" value="CAJ0571234.1"/>
    <property type="molecule type" value="Genomic_DNA"/>
</dbReference>
<reference evidence="1" key="1">
    <citation type="submission" date="2023-06" db="EMBL/GenBank/DDBJ databases">
        <authorList>
            <person name="Delattre M."/>
        </authorList>
    </citation>
    <scope>NUCLEOTIDE SEQUENCE</scope>
    <source>
        <strain evidence="1">AF72</strain>
    </source>
</reference>
<feature type="non-terminal residue" evidence="1">
    <location>
        <position position="1"/>
    </location>
</feature>
<comment type="caution">
    <text evidence="1">The sequence shown here is derived from an EMBL/GenBank/DDBJ whole genome shotgun (WGS) entry which is preliminary data.</text>
</comment>